<dbReference type="GO" id="GO:0010333">
    <property type="term" value="F:terpene synthase activity"/>
    <property type="evidence" value="ECO:0007669"/>
    <property type="project" value="InterPro"/>
</dbReference>
<evidence type="ECO:0000313" key="5">
    <source>
        <dbReference type="Proteomes" id="UP001234989"/>
    </source>
</evidence>
<evidence type="ECO:0000259" key="3">
    <source>
        <dbReference type="Pfam" id="PF03936"/>
    </source>
</evidence>
<feature type="non-terminal residue" evidence="4">
    <location>
        <position position="1"/>
    </location>
</feature>
<dbReference type="Pfam" id="PF03936">
    <property type="entry name" value="Terpene_synth_C"/>
    <property type="match status" value="1"/>
</dbReference>
<dbReference type="InterPro" id="IPR008949">
    <property type="entry name" value="Isoprenoid_synthase_dom_sf"/>
</dbReference>
<gene>
    <name evidence="4" type="ORF">MTR67_033674</name>
</gene>
<evidence type="ECO:0000256" key="2">
    <source>
        <dbReference type="ARBA" id="ARBA00022723"/>
    </source>
</evidence>
<dbReference type="GO" id="GO:0016114">
    <property type="term" value="P:terpenoid biosynthetic process"/>
    <property type="evidence" value="ECO:0007669"/>
    <property type="project" value="InterPro"/>
</dbReference>
<protein>
    <recommendedName>
        <fullName evidence="3">Terpene synthase metal-binding domain-containing protein</fullName>
    </recommendedName>
</protein>
<dbReference type="Proteomes" id="UP001234989">
    <property type="component" value="Chromosome 8"/>
</dbReference>
<name>A0AAF0U6Z6_SOLVR</name>
<dbReference type="Gene3D" id="1.10.600.10">
    <property type="entry name" value="Farnesyl Diphosphate Synthase"/>
    <property type="match status" value="1"/>
</dbReference>
<keyword evidence="2" id="KW-0479">Metal-binding</keyword>
<dbReference type="SFLD" id="SFLDS00005">
    <property type="entry name" value="Isoprenoid_Synthase_Type_I"/>
    <property type="match status" value="1"/>
</dbReference>
<feature type="domain" description="Terpene synthase metal-binding" evidence="3">
    <location>
        <begin position="110"/>
        <end position="307"/>
    </location>
</feature>
<organism evidence="4 5">
    <name type="scientific">Solanum verrucosum</name>
    <dbReference type="NCBI Taxonomy" id="315347"/>
    <lineage>
        <taxon>Eukaryota</taxon>
        <taxon>Viridiplantae</taxon>
        <taxon>Streptophyta</taxon>
        <taxon>Embryophyta</taxon>
        <taxon>Tracheophyta</taxon>
        <taxon>Spermatophyta</taxon>
        <taxon>Magnoliopsida</taxon>
        <taxon>eudicotyledons</taxon>
        <taxon>Gunneridae</taxon>
        <taxon>Pentapetalae</taxon>
        <taxon>asterids</taxon>
        <taxon>lamiids</taxon>
        <taxon>Solanales</taxon>
        <taxon>Solanaceae</taxon>
        <taxon>Solanoideae</taxon>
        <taxon>Solaneae</taxon>
        <taxon>Solanum</taxon>
    </lineage>
</organism>
<dbReference type="InterPro" id="IPR050148">
    <property type="entry name" value="Terpene_synthase-like"/>
</dbReference>
<evidence type="ECO:0000313" key="4">
    <source>
        <dbReference type="EMBL" id="WMV40289.1"/>
    </source>
</evidence>
<dbReference type="InterPro" id="IPR034741">
    <property type="entry name" value="Terpene_cyclase-like_1_C"/>
</dbReference>
<dbReference type="SFLD" id="SFLDG01019">
    <property type="entry name" value="Terpene_Cyclase_Like_1_C_Termi"/>
    <property type="match status" value="1"/>
</dbReference>
<dbReference type="EMBL" id="CP133619">
    <property type="protein sequence ID" value="WMV40289.1"/>
    <property type="molecule type" value="Genomic_DNA"/>
</dbReference>
<keyword evidence="5" id="KW-1185">Reference proteome</keyword>
<sequence>YLLGIQKASTNMGMLIIPMAISPPITTNIFSSFCLRKPSLVISKANLSTIPQNHTRRSGNYKPPMWDFQYIQSIHNDYVEEEYMKRFNELMKEMKKNLMVMVEGSRWWKSSSLAENLPFARDRIVEAFFWIVGTMFEPQYSNSRRMLAKVAALGTLIDDIYDVYGTLDELELFTDVVERMDVKAMDQLPNYMKVCYLALFNSITEIAYEVLKEQGINIIPYLTKSWADLCKALLREAKWYYNGYTPSLEEYMDNAWMSIGIPVIVINVFFCVTNPITKEAIESLSKYPHIIRCSATIIRLADDLATSMVCF</sequence>
<dbReference type="SUPFAM" id="SSF48576">
    <property type="entry name" value="Terpenoid synthases"/>
    <property type="match status" value="1"/>
</dbReference>
<dbReference type="PANTHER" id="PTHR31225">
    <property type="entry name" value="OS04G0344100 PROTEIN-RELATED"/>
    <property type="match status" value="1"/>
</dbReference>
<reference evidence="4" key="1">
    <citation type="submission" date="2023-08" db="EMBL/GenBank/DDBJ databases">
        <title>A de novo genome assembly of Solanum verrucosum Schlechtendal, a Mexican diploid species geographically isolated from the other diploid A-genome species in potato relatives.</title>
        <authorList>
            <person name="Hosaka K."/>
        </authorList>
    </citation>
    <scope>NUCLEOTIDE SEQUENCE</scope>
    <source>
        <tissue evidence="4">Young leaves</tissue>
    </source>
</reference>
<dbReference type="GO" id="GO:0000287">
    <property type="term" value="F:magnesium ion binding"/>
    <property type="evidence" value="ECO:0007669"/>
    <property type="project" value="InterPro"/>
</dbReference>
<evidence type="ECO:0000256" key="1">
    <source>
        <dbReference type="ARBA" id="ARBA00004721"/>
    </source>
</evidence>
<dbReference type="AlphaFoldDB" id="A0AAF0U6Z6"/>
<accession>A0AAF0U6Z6</accession>
<comment type="pathway">
    <text evidence="1">Secondary metabolite biosynthesis; terpenoid biosynthesis.</text>
</comment>
<proteinExistence type="predicted"/>
<dbReference type="InterPro" id="IPR005630">
    <property type="entry name" value="Terpene_synthase_metal-bd"/>
</dbReference>